<comment type="similarity">
    <text evidence="3">Belongs to the peptidase S1 family. CLIP subfamily.</text>
</comment>
<dbReference type="GO" id="GO:0016020">
    <property type="term" value="C:membrane"/>
    <property type="evidence" value="ECO:0007669"/>
    <property type="project" value="InterPro"/>
</dbReference>
<dbReference type="SUPFAM" id="SSF50494">
    <property type="entry name" value="Trypsin-like serine proteases"/>
    <property type="match status" value="1"/>
</dbReference>
<dbReference type="Pfam" id="PF15494">
    <property type="entry name" value="SRCR_2"/>
    <property type="match status" value="1"/>
</dbReference>
<keyword evidence="2" id="KW-0325">Glycoprotein</keyword>
<feature type="domain" description="SRCR" evidence="8">
    <location>
        <begin position="135"/>
        <end position="184"/>
    </location>
</feature>
<keyword evidence="1" id="KW-1015">Disulfide bond</keyword>
<dbReference type="CDD" id="cd00190">
    <property type="entry name" value="Tryp_SPc"/>
    <property type="match status" value="1"/>
</dbReference>
<evidence type="ECO:0000259" key="7">
    <source>
        <dbReference type="PROSITE" id="PS50240"/>
    </source>
</evidence>
<feature type="compositionally biased region" description="Polar residues" evidence="5">
    <location>
        <begin position="501"/>
        <end position="510"/>
    </location>
</feature>
<dbReference type="Gene3D" id="2.40.10.10">
    <property type="entry name" value="Trypsin-like serine proteases"/>
    <property type="match status" value="2"/>
</dbReference>
<evidence type="ECO:0000256" key="3">
    <source>
        <dbReference type="ARBA" id="ARBA00024195"/>
    </source>
</evidence>
<dbReference type="SMART" id="SM00202">
    <property type="entry name" value="SR"/>
    <property type="match status" value="1"/>
</dbReference>
<dbReference type="Proteomes" id="UP000269221">
    <property type="component" value="Unassembled WGS sequence"/>
</dbReference>
<evidence type="ECO:0000256" key="5">
    <source>
        <dbReference type="SAM" id="MobiDB-lite"/>
    </source>
</evidence>
<dbReference type="InterPro" id="IPR001254">
    <property type="entry name" value="Trypsin_dom"/>
</dbReference>
<gene>
    <name evidence="9" type="ORF">DUI87_15620</name>
</gene>
<dbReference type="SMART" id="SM00020">
    <property type="entry name" value="Tryp_SPc"/>
    <property type="match status" value="1"/>
</dbReference>
<keyword evidence="10" id="KW-1185">Reference proteome</keyword>
<dbReference type="OrthoDB" id="6380398at2759"/>
<dbReference type="Pfam" id="PF00089">
    <property type="entry name" value="Trypsin"/>
    <property type="match status" value="1"/>
</dbReference>
<dbReference type="GO" id="GO:0004252">
    <property type="term" value="F:serine-type endopeptidase activity"/>
    <property type="evidence" value="ECO:0007669"/>
    <property type="project" value="InterPro"/>
</dbReference>
<organism evidence="9 10">
    <name type="scientific">Hirundo rustica rustica</name>
    <dbReference type="NCBI Taxonomy" id="333673"/>
    <lineage>
        <taxon>Eukaryota</taxon>
        <taxon>Metazoa</taxon>
        <taxon>Chordata</taxon>
        <taxon>Craniata</taxon>
        <taxon>Vertebrata</taxon>
        <taxon>Euteleostomi</taxon>
        <taxon>Archelosauria</taxon>
        <taxon>Archosauria</taxon>
        <taxon>Dinosauria</taxon>
        <taxon>Saurischia</taxon>
        <taxon>Theropoda</taxon>
        <taxon>Coelurosauria</taxon>
        <taxon>Aves</taxon>
        <taxon>Neognathae</taxon>
        <taxon>Neoaves</taxon>
        <taxon>Telluraves</taxon>
        <taxon>Australaves</taxon>
        <taxon>Passeriformes</taxon>
        <taxon>Sylvioidea</taxon>
        <taxon>Hirundinidae</taxon>
        <taxon>Hirundo</taxon>
    </lineage>
</organism>
<sequence>MDLAGVQETNPTAGSLEIISVAEDEPPVPQIQFTFKRFFFIPQARVDPSADESGDIEPPSMCHALVSLKYFPYICGLFLAVTLAAAIGLGELASYQGMLVVKSLGETGKAKTNGISKSPLQRNNLSELTESFLVLNLKVRLSGKRAVLQVFTFGSWRTVCSDDWRAEYGNTTCKHLGFSSYVSSGYLPVAAVEKQFQRHFVSLSHWFSADQVTSLHNATNLSLYLPSSWSVQVGFVTQQDTQVHPHSVEKIIYHRNYKPKTMGNDIALMKLAAPLALNGDTSDTMNYAGVPLISNAICNHRDVYGGIITSSMLCAGFLKGGVDTCQGDSGGPLACEDMSIWKLVGTTSFGVGCAEKNKPGVYSRTTSFLDWIHEQMEEGHGTLGANPEKGHTVDERTGAPPQRQAEKVMPVQPEEEKVVWRPQSSFQSLKGLQERWRRTLSGTQLARAITYFTKQPFAQRIDLSGLFLVEGSEARGSWLFQWQHFRCGPDMDRGTKEKLTPGTQQGLGTR</sequence>
<dbReference type="InterPro" id="IPR001190">
    <property type="entry name" value="SRCR"/>
</dbReference>
<evidence type="ECO:0000256" key="2">
    <source>
        <dbReference type="ARBA" id="ARBA00023180"/>
    </source>
</evidence>
<dbReference type="InterPro" id="IPR009003">
    <property type="entry name" value="Peptidase_S1_PA"/>
</dbReference>
<evidence type="ECO:0000313" key="9">
    <source>
        <dbReference type="EMBL" id="RMC06190.1"/>
    </source>
</evidence>
<feature type="compositionally biased region" description="Basic and acidic residues" evidence="5">
    <location>
        <begin position="388"/>
        <end position="397"/>
    </location>
</feature>
<comment type="caution">
    <text evidence="9">The sequence shown here is derived from an EMBL/GenBank/DDBJ whole genome shotgun (WGS) entry which is preliminary data.</text>
</comment>
<keyword evidence="6" id="KW-0472">Membrane</keyword>
<feature type="region of interest" description="Disordered" evidence="5">
    <location>
        <begin position="381"/>
        <end position="416"/>
    </location>
</feature>
<dbReference type="InterPro" id="IPR036772">
    <property type="entry name" value="SRCR-like_dom_sf"/>
</dbReference>
<dbReference type="InterPro" id="IPR043504">
    <property type="entry name" value="Peptidase_S1_PA_chymotrypsin"/>
</dbReference>
<dbReference type="STRING" id="333673.A0A3M0K539"/>
<evidence type="ECO:0000256" key="4">
    <source>
        <dbReference type="PROSITE-ProRule" id="PRU00196"/>
    </source>
</evidence>
<dbReference type="Gene3D" id="3.10.250.10">
    <property type="entry name" value="SRCR-like domain"/>
    <property type="match status" value="1"/>
</dbReference>
<evidence type="ECO:0000259" key="8">
    <source>
        <dbReference type="PROSITE" id="PS50287"/>
    </source>
</evidence>
<keyword evidence="6" id="KW-1133">Transmembrane helix</keyword>
<dbReference type="EMBL" id="QRBI01000120">
    <property type="protein sequence ID" value="RMC06190.1"/>
    <property type="molecule type" value="Genomic_DNA"/>
</dbReference>
<evidence type="ECO:0000313" key="10">
    <source>
        <dbReference type="Proteomes" id="UP000269221"/>
    </source>
</evidence>
<dbReference type="PANTHER" id="PTHR24252">
    <property type="entry name" value="ACROSIN-RELATED"/>
    <property type="match status" value="1"/>
</dbReference>
<evidence type="ECO:0008006" key="11">
    <source>
        <dbReference type="Google" id="ProtNLM"/>
    </source>
</evidence>
<keyword evidence="6" id="KW-0812">Transmembrane</keyword>
<feature type="compositionally biased region" description="Basic and acidic residues" evidence="5">
    <location>
        <begin position="490"/>
        <end position="499"/>
    </location>
</feature>
<feature type="region of interest" description="Disordered" evidence="5">
    <location>
        <begin position="490"/>
        <end position="510"/>
    </location>
</feature>
<evidence type="ECO:0000256" key="1">
    <source>
        <dbReference type="ARBA" id="ARBA00023157"/>
    </source>
</evidence>
<dbReference type="AlphaFoldDB" id="A0A3M0K539"/>
<reference evidence="9 10" key="1">
    <citation type="submission" date="2018-07" db="EMBL/GenBank/DDBJ databases">
        <title>A high quality draft genome assembly of the barn swallow (H. rustica rustica).</title>
        <authorList>
            <person name="Formenti G."/>
            <person name="Chiara M."/>
            <person name="Poveda L."/>
            <person name="Francoijs K.-J."/>
            <person name="Bonisoli-Alquati A."/>
            <person name="Canova L."/>
            <person name="Gianfranceschi L."/>
            <person name="Horner D.S."/>
            <person name="Saino N."/>
        </authorList>
    </citation>
    <scope>NUCLEOTIDE SEQUENCE [LARGE SCALE GENOMIC DNA]</scope>
    <source>
        <strain evidence="9">Chelidonia</strain>
        <tissue evidence="9">Blood</tissue>
    </source>
</reference>
<protein>
    <recommendedName>
        <fullName evidence="11">Transmembrane protease serine 3</fullName>
    </recommendedName>
</protein>
<dbReference type="SUPFAM" id="SSF56487">
    <property type="entry name" value="SRCR-like"/>
    <property type="match status" value="1"/>
</dbReference>
<comment type="caution">
    <text evidence="4">Lacks conserved residue(s) required for the propagation of feature annotation.</text>
</comment>
<dbReference type="PROSITE" id="PS50287">
    <property type="entry name" value="SRCR_2"/>
    <property type="match status" value="1"/>
</dbReference>
<feature type="transmembrane region" description="Helical" evidence="6">
    <location>
        <begin position="70"/>
        <end position="89"/>
    </location>
</feature>
<evidence type="ECO:0000256" key="6">
    <source>
        <dbReference type="SAM" id="Phobius"/>
    </source>
</evidence>
<dbReference type="PROSITE" id="PS50240">
    <property type="entry name" value="TRYPSIN_DOM"/>
    <property type="match status" value="1"/>
</dbReference>
<dbReference type="GO" id="GO:0006508">
    <property type="term" value="P:proteolysis"/>
    <property type="evidence" value="ECO:0007669"/>
    <property type="project" value="InterPro"/>
</dbReference>
<name>A0A3M0K539_HIRRU</name>
<accession>A0A3M0K539</accession>
<feature type="domain" description="Peptidase S1" evidence="7">
    <location>
        <begin position="164"/>
        <end position="377"/>
    </location>
</feature>
<proteinExistence type="inferred from homology"/>
<dbReference type="PANTHER" id="PTHR24252:SF27">
    <property type="entry name" value="TRANSMEMBRANE PROTEASE SERINE 3-LIKE"/>
    <property type="match status" value="1"/>
</dbReference>
<dbReference type="PROSITE" id="PS00135">
    <property type="entry name" value="TRYPSIN_SER"/>
    <property type="match status" value="1"/>
</dbReference>
<dbReference type="FunFam" id="2.40.10.10:FF:000002">
    <property type="entry name" value="Transmembrane protease serine"/>
    <property type="match status" value="1"/>
</dbReference>
<dbReference type="InterPro" id="IPR033116">
    <property type="entry name" value="TRYPSIN_SER"/>
</dbReference>